<proteinExistence type="predicted"/>
<dbReference type="Proteomes" id="UP001447188">
    <property type="component" value="Unassembled WGS sequence"/>
</dbReference>
<organism evidence="2 3">
    <name type="scientific">Discina gigas</name>
    <dbReference type="NCBI Taxonomy" id="1032678"/>
    <lineage>
        <taxon>Eukaryota</taxon>
        <taxon>Fungi</taxon>
        <taxon>Dikarya</taxon>
        <taxon>Ascomycota</taxon>
        <taxon>Pezizomycotina</taxon>
        <taxon>Pezizomycetes</taxon>
        <taxon>Pezizales</taxon>
        <taxon>Discinaceae</taxon>
        <taxon>Discina</taxon>
    </lineage>
</organism>
<gene>
    <name evidence="2" type="ORF">Q9L58_006867</name>
</gene>
<feature type="region of interest" description="Disordered" evidence="1">
    <location>
        <begin position="64"/>
        <end position="92"/>
    </location>
</feature>
<feature type="compositionally biased region" description="Basic and acidic residues" evidence="1">
    <location>
        <begin position="126"/>
        <end position="146"/>
    </location>
</feature>
<evidence type="ECO:0000313" key="2">
    <source>
        <dbReference type="EMBL" id="KAL0634191.1"/>
    </source>
</evidence>
<reference evidence="2 3" key="1">
    <citation type="submission" date="2024-02" db="EMBL/GenBank/DDBJ databases">
        <title>Discinaceae phylogenomics.</title>
        <authorList>
            <person name="Dirks A.C."/>
            <person name="James T.Y."/>
        </authorList>
    </citation>
    <scope>NUCLEOTIDE SEQUENCE [LARGE SCALE GENOMIC DNA]</scope>
    <source>
        <strain evidence="2 3">ACD0624</strain>
    </source>
</reference>
<keyword evidence="3" id="KW-1185">Reference proteome</keyword>
<dbReference type="EMBL" id="JBBBZM010000101">
    <property type="protein sequence ID" value="KAL0634191.1"/>
    <property type="molecule type" value="Genomic_DNA"/>
</dbReference>
<sequence>MLLKHGAQTKSFADVREMEEVMMGPSPALLPVGTSGTKPRARSFKRQHRRVIFQLPAAGYDDEDLDDLNVPALPAAPEPESADPHEAAGSKRAKIMAEDVVSKSKGTVKKVAREISKKAHANYKRVNIDDSKGAKAGNGDRKFFRR</sequence>
<comment type="caution">
    <text evidence="2">The sequence shown here is derived from an EMBL/GenBank/DDBJ whole genome shotgun (WGS) entry which is preliminary data.</text>
</comment>
<accession>A0ABR3GDZ2</accession>
<feature type="compositionally biased region" description="Basic and acidic residues" evidence="1">
    <location>
        <begin position="82"/>
        <end position="92"/>
    </location>
</feature>
<feature type="region of interest" description="Disordered" evidence="1">
    <location>
        <begin position="123"/>
        <end position="146"/>
    </location>
</feature>
<name>A0ABR3GDZ2_9PEZI</name>
<evidence type="ECO:0000256" key="1">
    <source>
        <dbReference type="SAM" id="MobiDB-lite"/>
    </source>
</evidence>
<evidence type="ECO:0000313" key="3">
    <source>
        <dbReference type="Proteomes" id="UP001447188"/>
    </source>
</evidence>
<protein>
    <submittedName>
        <fullName evidence="2">Uncharacterized protein</fullName>
    </submittedName>
</protein>
<feature type="region of interest" description="Disordered" evidence="1">
    <location>
        <begin position="25"/>
        <end position="45"/>
    </location>
</feature>